<reference evidence="1" key="1">
    <citation type="submission" date="2014-12" db="EMBL/GenBank/DDBJ databases">
        <title>Parallel Evolution in Life History Adaptation Evident in the Tissue-Specific Poeciliopsis prolifica transcriptome.</title>
        <authorList>
            <person name="Jue N.K."/>
            <person name="Foley R.J."/>
            <person name="Obergfell C."/>
            <person name="Reznick D.N."/>
            <person name="O'Neill R.J."/>
            <person name="O'Neill M.J."/>
        </authorList>
    </citation>
    <scope>NUCLEOTIDE SEQUENCE</scope>
</reference>
<organism evidence="1">
    <name type="scientific">Poeciliopsis prolifica</name>
    <name type="common">blackstripe livebearer</name>
    <dbReference type="NCBI Taxonomy" id="188132"/>
    <lineage>
        <taxon>Eukaryota</taxon>
        <taxon>Metazoa</taxon>
        <taxon>Chordata</taxon>
        <taxon>Craniata</taxon>
        <taxon>Vertebrata</taxon>
        <taxon>Euteleostomi</taxon>
        <taxon>Actinopterygii</taxon>
        <taxon>Neopterygii</taxon>
        <taxon>Teleostei</taxon>
        <taxon>Neoteleostei</taxon>
        <taxon>Acanthomorphata</taxon>
        <taxon>Ovalentaria</taxon>
        <taxon>Atherinomorphae</taxon>
        <taxon>Cyprinodontiformes</taxon>
        <taxon>Poeciliidae</taxon>
        <taxon>Poeciliinae</taxon>
        <taxon>Poeciliopsis</taxon>
    </lineage>
</organism>
<evidence type="ECO:0000313" key="1">
    <source>
        <dbReference type="EMBL" id="JAO03642.1"/>
    </source>
</evidence>
<accession>A0A0S7EPQ3</accession>
<dbReference type="EMBL" id="GBYX01478048">
    <property type="protein sequence ID" value="JAO03642.1"/>
    <property type="molecule type" value="Transcribed_RNA"/>
</dbReference>
<sequence length="99" mass="11184">MARCRFAFSTPCKAFLCPSEFRSTTSQRCTRCLHDPMSEFEHQTSAPLARVTATQWIRGADLSLVVVGRSFTVANGFVPLKRERNGKCYTTPHTLSWLL</sequence>
<proteinExistence type="predicted"/>
<feature type="non-terminal residue" evidence="1">
    <location>
        <position position="99"/>
    </location>
</feature>
<protein>
    <submittedName>
        <fullName evidence="1">PPUP9740</fullName>
    </submittedName>
</protein>
<name>A0A0S7EPQ3_9TELE</name>
<gene>
    <name evidence="1" type="primary">PPUP9740</name>
</gene>
<dbReference type="AlphaFoldDB" id="A0A0S7EPQ3"/>